<feature type="transmembrane region" description="Helical" evidence="7">
    <location>
        <begin position="70"/>
        <end position="89"/>
    </location>
</feature>
<feature type="transmembrane region" description="Helical" evidence="7">
    <location>
        <begin position="125"/>
        <end position="146"/>
    </location>
</feature>
<evidence type="ECO:0000256" key="5">
    <source>
        <dbReference type="ARBA" id="ARBA00022989"/>
    </source>
</evidence>
<gene>
    <name evidence="8" type="ORF">ENT87_06230</name>
    <name evidence="9" type="ORF">ENU30_05435</name>
</gene>
<comment type="caution">
    <text evidence="8">The sequence shown here is derived from an EMBL/GenBank/DDBJ whole genome shotgun (WGS) entry which is preliminary data.</text>
</comment>
<evidence type="ECO:0000256" key="7">
    <source>
        <dbReference type="SAM" id="Phobius"/>
    </source>
</evidence>
<feature type="transmembrane region" description="Helical" evidence="7">
    <location>
        <begin position="233"/>
        <end position="251"/>
    </location>
</feature>
<feature type="transmembrane region" description="Helical" evidence="7">
    <location>
        <begin position="158"/>
        <end position="177"/>
    </location>
</feature>
<dbReference type="Pfam" id="PF00953">
    <property type="entry name" value="Glycos_transf_4"/>
    <property type="match status" value="1"/>
</dbReference>
<evidence type="ECO:0000256" key="3">
    <source>
        <dbReference type="ARBA" id="ARBA00022679"/>
    </source>
</evidence>
<accession>A0A7J3I8N2</accession>
<keyword evidence="6 7" id="KW-0472">Membrane</keyword>
<dbReference type="GO" id="GO:0016780">
    <property type="term" value="F:phosphotransferase activity, for other substituted phosphate groups"/>
    <property type="evidence" value="ECO:0007669"/>
    <property type="project" value="InterPro"/>
</dbReference>
<evidence type="ECO:0000313" key="8">
    <source>
        <dbReference type="EMBL" id="HGN37126.1"/>
    </source>
</evidence>
<feature type="transmembrane region" description="Helical" evidence="7">
    <location>
        <begin position="303"/>
        <end position="327"/>
    </location>
</feature>
<evidence type="ECO:0000313" key="9">
    <source>
        <dbReference type="EMBL" id="HGQ18397.1"/>
    </source>
</evidence>
<evidence type="ECO:0000256" key="6">
    <source>
        <dbReference type="ARBA" id="ARBA00023136"/>
    </source>
</evidence>
<evidence type="ECO:0000256" key="4">
    <source>
        <dbReference type="ARBA" id="ARBA00022692"/>
    </source>
</evidence>
<dbReference type="EMBL" id="DTBZ01000100">
    <property type="protein sequence ID" value="HGQ18397.1"/>
    <property type="molecule type" value="Genomic_DNA"/>
</dbReference>
<dbReference type="InterPro" id="IPR000715">
    <property type="entry name" value="Glycosyl_transferase_4"/>
</dbReference>
<comment type="subcellular location">
    <subcellularLocation>
        <location evidence="1">Cell membrane</location>
        <topology evidence="1">Multi-pass membrane protein</topology>
    </subcellularLocation>
</comment>
<name>A0A7J3I8N2_9CREN</name>
<keyword evidence="5 7" id="KW-1133">Transmembrane helix</keyword>
<keyword evidence="2" id="KW-1003">Cell membrane</keyword>
<evidence type="ECO:0000256" key="2">
    <source>
        <dbReference type="ARBA" id="ARBA00022475"/>
    </source>
</evidence>
<keyword evidence="4 7" id="KW-0812">Transmembrane</keyword>
<feature type="transmembrane region" description="Helical" evidence="7">
    <location>
        <begin position="6"/>
        <end position="24"/>
    </location>
</feature>
<dbReference type="PANTHER" id="PTHR22926:SF3">
    <property type="entry name" value="UNDECAPRENYL-PHOSPHATE ALPHA-N-ACETYLGLUCOSAMINYL 1-PHOSPHATE TRANSFERASE"/>
    <property type="match status" value="1"/>
</dbReference>
<organism evidence="8">
    <name type="scientific">Ignisphaera aggregans</name>
    <dbReference type="NCBI Taxonomy" id="334771"/>
    <lineage>
        <taxon>Archaea</taxon>
        <taxon>Thermoproteota</taxon>
        <taxon>Thermoprotei</taxon>
        <taxon>Desulfurococcales</taxon>
        <taxon>Desulfurococcaceae</taxon>
        <taxon>Ignisphaera</taxon>
    </lineage>
</organism>
<dbReference type="PANTHER" id="PTHR22926">
    <property type="entry name" value="PHOSPHO-N-ACETYLMURAMOYL-PENTAPEPTIDE-TRANSFERASE"/>
    <property type="match status" value="1"/>
</dbReference>
<dbReference type="GO" id="GO:0071555">
    <property type="term" value="P:cell wall organization"/>
    <property type="evidence" value="ECO:0007669"/>
    <property type="project" value="TreeGrafter"/>
</dbReference>
<dbReference type="GO" id="GO:0005886">
    <property type="term" value="C:plasma membrane"/>
    <property type="evidence" value="ECO:0007669"/>
    <property type="project" value="UniProtKB-SubCell"/>
</dbReference>
<evidence type="ECO:0008006" key="10">
    <source>
        <dbReference type="Google" id="ProtNLM"/>
    </source>
</evidence>
<feature type="transmembrane region" description="Helical" evidence="7">
    <location>
        <begin position="101"/>
        <end position="119"/>
    </location>
</feature>
<proteinExistence type="predicted"/>
<feature type="transmembrane region" description="Helical" evidence="7">
    <location>
        <begin position="45"/>
        <end position="64"/>
    </location>
</feature>
<protein>
    <recommendedName>
        <fullName evidence="10">UDP-N-acetylglucosamine--dolichyl-phosphate N-acetylglucosaminephosphotransferase</fullName>
    </recommendedName>
</protein>
<dbReference type="AlphaFoldDB" id="A0A7J3I8N2"/>
<evidence type="ECO:0000256" key="1">
    <source>
        <dbReference type="ARBA" id="ARBA00004651"/>
    </source>
</evidence>
<feature type="transmembrane region" description="Helical" evidence="7">
    <location>
        <begin position="183"/>
        <end position="201"/>
    </location>
</feature>
<dbReference type="EMBL" id="DTAI01000184">
    <property type="protein sequence ID" value="HGN37126.1"/>
    <property type="molecule type" value="Genomic_DNA"/>
</dbReference>
<dbReference type="GO" id="GO:0044038">
    <property type="term" value="P:cell wall macromolecule biosynthetic process"/>
    <property type="evidence" value="ECO:0007669"/>
    <property type="project" value="TreeGrafter"/>
</dbReference>
<keyword evidence="3" id="KW-0808">Transferase</keyword>
<sequence length="328" mass="36217">MYLALMYITLATITFVLTMIMIYLERKYGLLCVDVHKIERPSIPCIGGFSIAIGFLLGISLSYVLNTTSFIEALAIGTSIILSLVIGIVDDLNGLKSRGKIMLGLLPALPIVIAGLYSPRPWIPFIGHTRLTIIYPILMLLAFTVYQNGANMIDTHNGTLPIFALSAHLFALLLKLFTSTELISLNLVLIFIVVLASYLPFNVYPAKIFNGNTGSFVIGSSLAISAVMLRAEVYYILASIPMFINGFYYISSVKGFLQKEMVKRPTYIDDRGCIYPSIDNRAPITLVRITVALSRASLSEKELVIILYTVFIVTSFTSCIITMMLGYS</sequence>
<reference evidence="8" key="1">
    <citation type="journal article" date="2020" name="mSystems">
        <title>Genome- and Community-Level Interaction Insights into Carbon Utilization and Element Cycling Functions of Hydrothermarchaeota in Hydrothermal Sediment.</title>
        <authorList>
            <person name="Zhou Z."/>
            <person name="Liu Y."/>
            <person name="Xu W."/>
            <person name="Pan J."/>
            <person name="Luo Z.H."/>
            <person name="Li M."/>
        </authorList>
    </citation>
    <scope>NUCLEOTIDE SEQUENCE [LARGE SCALE GENOMIC DNA]</scope>
    <source>
        <strain evidence="8">SpSt-618</strain>
        <strain evidence="9">SpSt-657</strain>
    </source>
</reference>